<dbReference type="GO" id="GO:0005737">
    <property type="term" value="C:cytoplasm"/>
    <property type="evidence" value="ECO:0007669"/>
    <property type="project" value="TreeGrafter"/>
</dbReference>
<feature type="transmembrane region" description="Helical" evidence="8">
    <location>
        <begin position="110"/>
        <end position="129"/>
    </location>
</feature>
<evidence type="ECO:0000259" key="10">
    <source>
        <dbReference type="PROSITE" id="PS51846"/>
    </source>
</evidence>
<feature type="transmembrane region" description="Helical" evidence="8">
    <location>
        <begin position="23"/>
        <end position="50"/>
    </location>
</feature>
<feature type="domain" description="CNNM transmembrane" evidence="10">
    <location>
        <begin position="21"/>
        <end position="203"/>
    </location>
</feature>
<evidence type="ECO:0000256" key="4">
    <source>
        <dbReference type="ARBA" id="ARBA00022989"/>
    </source>
</evidence>
<dbReference type="PROSITE" id="PS51846">
    <property type="entry name" value="CNNM"/>
    <property type="match status" value="1"/>
</dbReference>
<dbReference type="PANTHER" id="PTHR12064:SF97">
    <property type="entry name" value="METAL TRANSPORTER CNNM-5"/>
    <property type="match status" value="1"/>
</dbReference>
<name>A0AAU9KNB2_9CILI</name>
<dbReference type="InterPro" id="IPR046342">
    <property type="entry name" value="CBS_dom_sf"/>
</dbReference>
<dbReference type="PROSITE" id="PS51371">
    <property type="entry name" value="CBS"/>
    <property type="match status" value="1"/>
</dbReference>
<dbReference type="EMBL" id="CAJZBQ010000060">
    <property type="protein sequence ID" value="CAG9334827.1"/>
    <property type="molecule type" value="Genomic_DNA"/>
</dbReference>
<accession>A0AAU9KNB2</accession>
<feature type="transmembrane region" description="Helical" evidence="8">
    <location>
        <begin position="141"/>
        <end position="161"/>
    </location>
</feature>
<feature type="domain" description="CBS" evidence="9">
    <location>
        <begin position="229"/>
        <end position="291"/>
    </location>
</feature>
<reference evidence="11" key="1">
    <citation type="submission" date="2021-09" db="EMBL/GenBank/DDBJ databases">
        <authorList>
            <consortium name="AG Swart"/>
            <person name="Singh M."/>
            <person name="Singh A."/>
            <person name="Seah K."/>
            <person name="Emmerich C."/>
        </authorList>
    </citation>
    <scope>NUCLEOTIDE SEQUENCE</scope>
    <source>
        <strain evidence="11">ATCC30299</strain>
    </source>
</reference>
<evidence type="ECO:0000256" key="1">
    <source>
        <dbReference type="ARBA" id="ARBA00004141"/>
    </source>
</evidence>
<keyword evidence="3" id="KW-0677">Repeat</keyword>
<comment type="subcellular location">
    <subcellularLocation>
        <location evidence="1">Membrane</location>
        <topology evidence="1">Multi-pass membrane protein</topology>
    </subcellularLocation>
</comment>
<dbReference type="CDD" id="cd04590">
    <property type="entry name" value="CBS_pair_CorC_HlyC_assoc"/>
    <property type="match status" value="1"/>
</dbReference>
<dbReference type="GO" id="GO:0030026">
    <property type="term" value="P:intracellular manganese ion homeostasis"/>
    <property type="evidence" value="ECO:0007669"/>
    <property type="project" value="TreeGrafter"/>
</dbReference>
<keyword evidence="12" id="KW-1185">Reference proteome</keyword>
<dbReference type="InterPro" id="IPR045095">
    <property type="entry name" value="ACDP"/>
</dbReference>
<evidence type="ECO:0000256" key="3">
    <source>
        <dbReference type="ARBA" id="ARBA00022737"/>
    </source>
</evidence>
<dbReference type="GO" id="GO:0010960">
    <property type="term" value="P:magnesium ion homeostasis"/>
    <property type="evidence" value="ECO:0007669"/>
    <property type="project" value="InterPro"/>
</dbReference>
<dbReference type="Proteomes" id="UP001162131">
    <property type="component" value="Unassembled WGS sequence"/>
</dbReference>
<dbReference type="AlphaFoldDB" id="A0AAU9KNB2"/>
<keyword evidence="6" id="KW-0129">CBS domain</keyword>
<gene>
    <name evidence="11" type="ORF">BSTOLATCC_MIC62412</name>
</gene>
<dbReference type="GO" id="GO:0016020">
    <property type="term" value="C:membrane"/>
    <property type="evidence" value="ECO:0007669"/>
    <property type="project" value="UniProtKB-SubCell"/>
</dbReference>
<dbReference type="InterPro" id="IPR044751">
    <property type="entry name" value="Ion_transp-like_CBS"/>
</dbReference>
<evidence type="ECO:0000256" key="8">
    <source>
        <dbReference type="SAM" id="Phobius"/>
    </source>
</evidence>
<evidence type="ECO:0000256" key="6">
    <source>
        <dbReference type="PROSITE-ProRule" id="PRU00703"/>
    </source>
</evidence>
<evidence type="ECO:0000259" key="9">
    <source>
        <dbReference type="PROSITE" id="PS51371"/>
    </source>
</evidence>
<dbReference type="Pfam" id="PF00571">
    <property type="entry name" value="CBS"/>
    <property type="match status" value="2"/>
</dbReference>
<dbReference type="SUPFAM" id="SSF54631">
    <property type="entry name" value="CBS-domain pair"/>
    <property type="match status" value="1"/>
</dbReference>
<organism evidence="11 12">
    <name type="scientific">Blepharisma stoltei</name>
    <dbReference type="NCBI Taxonomy" id="1481888"/>
    <lineage>
        <taxon>Eukaryota</taxon>
        <taxon>Sar</taxon>
        <taxon>Alveolata</taxon>
        <taxon>Ciliophora</taxon>
        <taxon>Postciliodesmatophora</taxon>
        <taxon>Heterotrichea</taxon>
        <taxon>Heterotrichida</taxon>
        <taxon>Blepharismidae</taxon>
        <taxon>Blepharisma</taxon>
    </lineage>
</organism>
<dbReference type="InterPro" id="IPR002550">
    <property type="entry name" value="CNNM"/>
</dbReference>
<keyword evidence="4 7" id="KW-1133">Transmembrane helix</keyword>
<keyword evidence="2 7" id="KW-0812">Transmembrane</keyword>
<dbReference type="InterPro" id="IPR000644">
    <property type="entry name" value="CBS_dom"/>
</dbReference>
<comment type="caution">
    <text evidence="11">The sequence shown here is derived from an EMBL/GenBank/DDBJ whole genome shotgun (WGS) entry which is preliminary data.</text>
</comment>
<dbReference type="Gene3D" id="3.10.580.10">
    <property type="entry name" value="CBS-domain"/>
    <property type="match status" value="1"/>
</dbReference>
<evidence type="ECO:0000313" key="12">
    <source>
        <dbReference type="Proteomes" id="UP001162131"/>
    </source>
</evidence>
<proteinExistence type="predicted"/>
<feature type="transmembrane region" description="Helical" evidence="8">
    <location>
        <begin position="83"/>
        <end position="104"/>
    </location>
</feature>
<keyword evidence="5 7" id="KW-0472">Membrane</keyword>
<evidence type="ECO:0000256" key="7">
    <source>
        <dbReference type="PROSITE-ProRule" id="PRU01193"/>
    </source>
</evidence>
<evidence type="ECO:0000256" key="2">
    <source>
        <dbReference type="ARBA" id="ARBA00022692"/>
    </source>
</evidence>
<protein>
    <submittedName>
        <fullName evidence="11">Uncharacterized protein</fullName>
    </submittedName>
</protein>
<dbReference type="Pfam" id="PF01595">
    <property type="entry name" value="CNNM"/>
    <property type="match status" value="1"/>
</dbReference>
<evidence type="ECO:0000313" key="11">
    <source>
        <dbReference type="EMBL" id="CAG9334827.1"/>
    </source>
</evidence>
<dbReference type="PANTHER" id="PTHR12064">
    <property type="entry name" value="METAL TRANSPORTER CNNM"/>
    <property type="match status" value="1"/>
</dbReference>
<evidence type="ECO:0000256" key="5">
    <source>
        <dbReference type="ARBA" id="ARBA00023136"/>
    </source>
</evidence>
<sequence length="384" mass="43033">MIFLWFLVVGVSAETLIEDEPAGIWVTYSFIALGLVCFGGLMSGLTVGLMSIDELDLELKLASGTPTEKQQARKVLHVINRHHLVLVTLLVANASAMEALPIILDTLFAKALSIMISVTFVMIVGEIIPQAVCTGPNQLKIAYKLCPLVQVITIMFFPVSYPIAKLLDKIFGHESVSKKMASEELKTFIGLHRSLSEDNAKRQSGLLQGQIKIIHGAIDLKSEIVKDHMTKFDRVYCLSNDTIIDKAKIKEIIKEGYSRIPVYNGEHRNNIIGILMVKEMLGLERGKTLKELNLNLRKPFFMRLTTTMLDLLGHFKNSKMHMAIVKEDDICEGIITMEDLIENILKTDILDETDYDKLTGFVAQKLLLPSNPNRSIRPMLVTRL</sequence>